<dbReference type="Gene3D" id="3.40.50.300">
    <property type="entry name" value="P-loop containing nucleotide triphosphate hydrolases"/>
    <property type="match status" value="1"/>
</dbReference>
<dbReference type="InterPro" id="IPR027417">
    <property type="entry name" value="P-loop_NTPase"/>
</dbReference>
<dbReference type="GO" id="GO:0005886">
    <property type="term" value="C:plasma membrane"/>
    <property type="evidence" value="ECO:0007669"/>
    <property type="project" value="UniProtKB-SubCell"/>
</dbReference>
<comment type="caution">
    <text evidence="8">The sequence shown here is derived from an EMBL/GenBank/DDBJ whole genome shotgun (WGS) entry which is preliminary data.</text>
</comment>
<dbReference type="Pfam" id="PF08352">
    <property type="entry name" value="oligo_HPY"/>
    <property type="match status" value="1"/>
</dbReference>
<accession>A0A3D9BL36</accession>
<dbReference type="InterPro" id="IPR013563">
    <property type="entry name" value="Oligopep_ABC_C"/>
</dbReference>
<comment type="subcellular location">
    <subcellularLocation>
        <location evidence="1">Cell inner membrane</location>
        <topology evidence="1">Peripheral membrane protein</topology>
    </subcellularLocation>
</comment>
<dbReference type="InterPro" id="IPR050319">
    <property type="entry name" value="ABC_transp_ATP-bind"/>
</dbReference>
<comment type="similarity">
    <text evidence="2">Belongs to the ABC transporter superfamily.</text>
</comment>
<protein>
    <recommendedName>
        <fullName evidence="7">Oligopeptide/dipeptide ABC transporter C-terminal domain-containing protein</fullName>
    </recommendedName>
</protein>
<feature type="domain" description="Oligopeptide/dipeptide ABC transporter C-terminal" evidence="7">
    <location>
        <begin position="18"/>
        <end position="47"/>
    </location>
</feature>
<keyword evidence="3" id="KW-0813">Transport</keyword>
<keyword evidence="9" id="KW-1185">Reference proteome</keyword>
<evidence type="ECO:0000313" key="9">
    <source>
        <dbReference type="Proteomes" id="UP000257131"/>
    </source>
</evidence>
<evidence type="ECO:0000256" key="3">
    <source>
        <dbReference type="ARBA" id="ARBA00022448"/>
    </source>
</evidence>
<evidence type="ECO:0000256" key="1">
    <source>
        <dbReference type="ARBA" id="ARBA00004417"/>
    </source>
</evidence>
<evidence type="ECO:0000313" key="8">
    <source>
        <dbReference type="EMBL" id="REC54200.1"/>
    </source>
</evidence>
<dbReference type="EMBL" id="QOHR01000036">
    <property type="protein sequence ID" value="REC54200.1"/>
    <property type="molecule type" value="Genomic_DNA"/>
</dbReference>
<evidence type="ECO:0000259" key="7">
    <source>
        <dbReference type="Pfam" id="PF08352"/>
    </source>
</evidence>
<evidence type="ECO:0000256" key="5">
    <source>
        <dbReference type="ARBA" id="ARBA00022840"/>
    </source>
</evidence>
<reference evidence="8 9" key="1">
    <citation type="journal article" date="2017" name="Int. J. Syst. Evol. Microbiol.">
        <title>Rhodosalinus sediminis gen. nov., sp. nov., isolated from marine saltern.</title>
        <authorList>
            <person name="Guo L.Y."/>
            <person name="Ling S.K."/>
            <person name="Li C.M."/>
            <person name="Chen G.J."/>
            <person name="Du Z.J."/>
        </authorList>
    </citation>
    <scope>NUCLEOTIDE SEQUENCE [LARGE SCALE GENOMIC DNA]</scope>
    <source>
        <strain evidence="8 9">WDN1C137</strain>
    </source>
</reference>
<name>A0A3D9BL36_9RHOB</name>
<dbReference type="AlphaFoldDB" id="A0A3D9BL36"/>
<dbReference type="GO" id="GO:0015833">
    <property type="term" value="P:peptide transport"/>
    <property type="evidence" value="ECO:0007669"/>
    <property type="project" value="InterPro"/>
</dbReference>
<evidence type="ECO:0000256" key="6">
    <source>
        <dbReference type="SAM" id="MobiDB-lite"/>
    </source>
</evidence>
<organism evidence="8 9">
    <name type="scientific">Rhodosalinus sediminis</name>
    <dbReference type="NCBI Taxonomy" id="1940533"/>
    <lineage>
        <taxon>Bacteria</taxon>
        <taxon>Pseudomonadati</taxon>
        <taxon>Pseudomonadota</taxon>
        <taxon>Alphaproteobacteria</taxon>
        <taxon>Rhodobacterales</taxon>
        <taxon>Paracoccaceae</taxon>
        <taxon>Rhodosalinus</taxon>
    </lineage>
</organism>
<gene>
    <name evidence="8" type="ORF">DRV84_14165</name>
</gene>
<evidence type="ECO:0000256" key="2">
    <source>
        <dbReference type="ARBA" id="ARBA00005417"/>
    </source>
</evidence>
<proteinExistence type="inferred from homology"/>
<dbReference type="PANTHER" id="PTHR43776:SF7">
    <property type="entry name" value="D,D-DIPEPTIDE TRANSPORT ATP-BINDING PROTEIN DDPF-RELATED"/>
    <property type="match status" value="1"/>
</dbReference>
<dbReference type="PANTHER" id="PTHR43776">
    <property type="entry name" value="TRANSPORT ATP-BINDING PROTEIN"/>
    <property type="match status" value="1"/>
</dbReference>
<sequence>MVRRVTDRVLVMKAGEIVEAGETERVFSAPSHPYTRRLIDAAPRLPEVGQAPETAHARPR</sequence>
<feature type="region of interest" description="Disordered" evidence="6">
    <location>
        <begin position="41"/>
        <end position="60"/>
    </location>
</feature>
<dbReference type="GO" id="GO:0005524">
    <property type="term" value="F:ATP binding"/>
    <property type="evidence" value="ECO:0007669"/>
    <property type="project" value="UniProtKB-KW"/>
</dbReference>
<evidence type="ECO:0000256" key="4">
    <source>
        <dbReference type="ARBA" id="ARBA00022741"/>
    </source>
</evidence>
<dbReference type="Proteomes" id="UP000257131">
    <property type="component" value="Unassembled WGS sequence"/>
</dbReference>
<keyword evidence="5" id="KW-0067">ATP-binding</keyword>
<dbReference type="SUPFAM" id="SSF52540">
    <property type="entry name" value="P-loop containing nucleoside triphosphate hydrolases"/>
    <property type="match status" value="1"/>
</dbReference>
<keyword evidence="4" id="KW-0547">Nucleotide-binding</keyword>